<dbReference type="RefSeq" id="WP_102636405.1">
    <property type="nucleotide sequence ID" value="NZ_CADIJZ010000050.1"/>
</dbReference>
<reference evidence="2 3" key="1">
    <citation type="submission" date="2018-01" db="EMBL/GenBank/DDBJ databases">
        <title>Whole genome analyses suggest that Burkholderia sensu lato contains two further novel genera in the rhizoxinica-symbiotica group Mycetohabitans gen. nov., and Trinickia gen. nov.: implications for the evolution of diazotrophy and nodulation in the Burkholderiaceae.</title>
        <authorList>
            <person name="Estrada-de los Santos P."/>
            <person name="Palmer M."/>
            <person name="Chavez-Ramirez B."/>
            <person name="Beukes C."/>
            <person name="Steenkamp E.T."/>
            <person name="Hirsch A.M."/>
            <person name="Manyaka P."/>
            <person name="Maluk M."/>
            <person name="Lafos M."/>
            <person name="Crook M."/>
            <person name="Gross E."/>
            <person name="Simon M.F."/>
            <person name="Bueno dos Reis Junior F."/>
            <person name="Poole P.S."/>
            <person name="Venter S.N."/>
            <person name="James E.K."/>
        </authorList>
    </citation>
    <scope>NUCLEOTIDE SEQUENCE [LARGE SCALE GENOMIC DNA]</scope>
    <source>
        <strain evidence="2 3">WSM 3937</strain>
    </source>
</reference>
<name>A0A2N7VVA2_9BURK</name>
<reference evidence="1 4" key="2">
    <citation type="submission" date="2020-04" db="EMBL/GenBank/DDBJ databases">
        <authorList>
            <person name="De Canck E."/>
        </authorList>
    </citation>
    <scope>NUCLEOTIDE SEQUENCE [LARGE SCALE GENOMIC DNA]</scope>
    <source>
        <strain evidence="1 4">LMG 27174</strain>
    </source>
</reference>
<dbReference type="Proteomes" id="UP000494205">
    <property type="component" value="Unassembled WGS sequence"/>
</dbReference>
<accession>A0A2N7VVA2</accession>
<dbReference type="Proteomes" id="UP000235659">
    <property type="component" value="Unassembled WGS sequence"/>
</dbReference>
<evidence type="ECO:0000313" key="3">
    <source>
        <dbReference type="Proteomes" id="UP000235659"/>
    </source>
</evidence>
<evidence type="ECO:0000313" key="2">
    <source>
        <dbReference type="EMBL" id="PMS21088.1"/>
    </source>
</evidence>
<protein>
    <submittedName>
        <fullName evidence="1">Uncharacterized protein</fullName>
    </submittedName>
</protein>
<proteinExistence type="predicted"/>
<dbReference type="EMBL" id="PNXY01000050">
    <property type="protein sequence ID" value="PMS21088.1"/>
    <property type="molecule type" value="Genomic_DNA"/>
</dbReference>
<gene>
    <name evidence="2" type="ORF">C0Z16_34150</name>
    <name evidence="1" type="ORF">LMG27174_06831</name>
</gene>
<organism evidence="1 4">
    <name type="scientific">Paraburkholderia rhynchosiae</name>
    <dbReference type="NCBI Taxonomy" id="487049"/>
    <lineage>
        <taxon>Bacteria</taxon>
        <taxon>Pseudomonadati</taxon>
        <taxon>Pseudomonadota</taxon>
        <taxon>Betaproteobacteria</taxon>
        <taxon>Burkholderiales</taxon>
        <taxon>Burkholderiaceae</taxon>
        <taxon>Paraburkholderia</taxon>
    </lineage>
</organism>
<dbReference type="EMBL" id="CADIJZ010000050">
    <property type="protein sequence ID" value="CAB3742096.1"/>
    <property type="molecule type" value="Genomic_DNA"/>
</dbReference>
<sequence length="538" mass="59815">MSTDLSIPWDKVANAAAEKIASELPSPWGGIAKLASGQVLGLIFGADNAPPPVTEQQMKQMFEDLKGFIDQTELNPKLSYAHSFLDWIWMSRLGDVGTKEFAAWSEETPDEALKILRDGGAPSKQTLRADLEDVTGANSRYLMPDKWLEPATDKALAYVMLNLTAQVAAFKALSVLSSYLAVMTKFHGIDSETDDDAYQKYVGFMIAGANQLGYLILGAPGKERLGVGATKQQLIDEMIAFIRGPQYQEYMVDQNTRLAGVNRAEDMTGWPPLPYPEFSGYTAVLHDFSSMFNFAAGGNGGMNLGWAKAIERLVAIRQMNRLKQITPIGFYERFGTLSSDVAYYFNDGQFSYSDPDLNNVVNNYMTHLLDVGTELDRDYRDCLDTVAKWRSSAQKLLAEIPPAAPEGAISQAVPGQWQLNPPKHSRWSQAAFLRYAFSLEDGMGRPGLRGGWTELYPLHPKGAPRIWKPTITNLPTPSNYWRIRKMMVWRQFVYPVEKSDVLNPGVPEIIGYLDTNGKQLAQEATFVDADDALLDEDS</sequence>
<dbReference type="AlphaFoldDB" id="A0A2N7VVA2"/>
<keyword evidence="3" id="KW-1185">Reference proteome</keyword>
<evidence type="ECO:0000313" key="4">
    <source>
        <dbReference type="Proteomes" id="UP000494205"/>
    </source>
</evidence>
<evidence type="ECO:0000313" key="1">
    <source>
        <dbReference type="EMBL" id="CAB3742096.1"/>
    </source>
</evidence>